<dbReference type="Pfam" id="PF13358">
    <property type="entry name" value="DDE_3"/>
    <property type="match status" value="1"/>
</dbReference>
<dbReference type="EMBL" id="LTAI01000496">
    <property type="protein sequence ID" value="ORD98702.1"/>
    <property type="molecule type" value="Genomic_DNA"/>
</dbReference>
<name>A0A1X0QG10_9MICR</name>
<reference evidence="2 3" key="1">
    <citation type="journal article" date="2017" name="Environ. Microbiol.">
        <title>Decay of the glycolytic pathway and adaptation to intranuclear parasitism within Enterocytozoonidae microsporidia.</title>
        <authorList>
            <person name="Wiredu Boakye D."/>
            <person name="Jaroenlak P."/>
            <person name="Prachumwat A."/>
            <person name="Williams T.A."/>
            <person name="Bateman K.S."/>
            <person name="Itsathitphaisarn O."/>
            <person name="Sritunyalucksana K."/>
            <person name="Paszkiewicz K.H."/>
            <person name="Moore K.A."/>
            <person name="Stentiford G.D."/>
            <person name="Williams B.A."/>
        </authorList>
    </citation>
    <scope>NUCLEOTIDE SEQUENCE [LARGE SCALE GENOMIC DNA]</scope>
    <source>
        <strain evidence="3">canceri</strain>
    </source>
</reference>
<dbReference type="AlphaFoldDB" id="A0A1X0QG10"/>
<evidence type="ECO:0000313" key="2">
    <source>
        <dbReference type="EMBL" id="ORD98702.1"/>
    </source>
</evidence>
<dbReference type="InterPro" id="IPR038717">
    <property type="entry name" value="Tc1-like_DDE_dom"/>
</dbReference>
<dbReference type="GO" id="GO:0003676">
    <property type="term" value="F:nucleic acid binding"/>
    <property type="evidence" value="ECO:0007669"/>
    <property type="project" value="InterPro"/>
</dbReference>
<dbReference type="InterPro" id="IPR036397">
    <property type="entry name" value="RNaseH_sf"/>
</dbReference>
<dbReference type="VEuPathDB" id="MicrosporidiaDB:HERIO_2549"/>
<comment type="caution">
    <text evidence="2">The sequence shown here is derived from an EMBL/GenBank/DDBJ whole genome shotgun (WGS) entry which is preliminary data.</text>
</comment>
<organism evidence="2 3">
    <name type="scientific">Hepatospora eriocheir</name>
    <dbReference type="NCBI Taxonomy" id="1081669"/>
    <lineage>
        <taxon>Eukaryota</taxon>
        <taxon>Fungi</taxon>
        <taxon>Fungi incertae sedis</taxon>
        <taxon>Microsporidia</taxon>
        <taxon>Hepatosporidae</taxon>
        <taxon>Hepatospora</taxon>
    </lineage>
</organism>
<feature type="domain" description="Tc1-like transposase DDE" evidence="1">
    <location>
        <begin position="19"/>
        <end position="137"/>
    </location>
</feature>
<dbReference type="Proteomes" id="UP000192501">
    <property type="component" value="Unassembled WGS sequence"/>
</dbReference>
<evidence type="ECO:0000313" key="3">
    <source>
        <dbReference type="Proteomes" id="UP000192501"/>
    </source>
</evidence>
<sequence>MSVNLTYLLVMKSNTCVIYQVKNKPENTVAMAKHEDGCLMFLGCISSQDVRRLIEIESTMIAASYKQILVQNLLPSAREMRLDEFIFIQNNNQKHTVRLVEEYFDKNNIDVLEWPPQSPDLNPIESILVYIKCRLAKVGKLKKSNWVIKLKIFGIQYLKF</sequence>
<accession>A0A1X0QG10</accession>
<evidence type="ECO:0000259" key="1">
    <source>
        <dbReference type="Pfam" id="PF13358"/>
    </source>
</evidence>
<proteinExistence type="predicted"/>
<gene>
    <name evidence="2" type="primary">TCB2</name>
    <name evidence="2" type="ORF">A0H76_2045</name>
</gene>
<protein>
    <submittedName>
        <fullName evidence="2">TCB2</fullName>
    </submittedName>
</protein>
<dbReference type="VEuPathDB" id="MicrosporidiaDB:A0H76_2045"/>
<dbReference type="Gene3D" id="3.30.420.10">
    <property type="entry name" value="Ribonuclease H-like superfamily/Ribonuclease H"/>
    <property type="match status" value="1"/>
</dbReference>